<evidence type="ECO:0000256" key="2">
    <source>
        <dbReference type="ARBA" id="ARBA00022448"/>
    </source>
</evidence>
<dbReference type="FunFam" id="1.25.40.10:FF:000892">
    <property type="entry name" value="SNAP protein, putative"/>
    <property type="match status" value="1"/>
</dbReference>
<dbReference type="GO" id="GO:0005483">
    <property type="term" value="F:soluble NSF attachment protein activity"/>
    <property type="evidence" value="ECO:0007669"/>
    <property type="project" value="TreeGrafter"/>
</dbReference>
<dbReference type="InterPro" id="IPR000744">
    <property type="entry name" value="NSF_attach"/>
</dbReference>
<dbReference type="PANTHER" id="PTHR13768:SF41">
    <property type="entry name" value="SOLUBLE N-ETHYLMALEIMIDE SENSITIVE FACTOR (NSF) ATTACHMENT PROTEIN"/>
    <property type="match status" value="1"/>
</dbReference>
<keyword evidence="2" id="KW-0813">Transport</keyword>
<dbReference type="PANTHER" id="PTHR13768">
    <property type="entry name" value="SOLUBLE NSF ATTACHMENT PROTEIN SNAP"/>
    <property type="match status" value="1"/>
</dbReference>
<dbReference type="GO" id="GO:0006886">
    <property type="term" value="P:intracellular protein transport"/>
    <property type="evidence" value="ECO:0007669"/>
    <property type="project" value="InterPro"/>
</dbReference>
<dbReference type="GO" id="GO:0035494">
    <property type="term" value="P:SNARE complex disassembly"/>
    <property type="evidence" value="ECO:0007669"/>
    <property type="project" value="TreeGrafter"/>
</dbReference>
<dbReference type="AlphaFoldDB" id="A0A1G4ICA9"/>
<dbReference type="GO" id="GO:0019905">
    <property type="term" value="F:syntaxin binding"/>
    <property type="evidence" value="ECO:0007669"/>
    <property type="project" value="TreeGrafter"/>
</dbReference>
<dbReference type="Gene3D" id="1.25.40.10">
    <property type="entry name" value="Tetratricopeptide repeat domain"/>
    <property type="match status" value="1"/>
</dbReference>
<reference evidence="4" key="1">
    <citation type="submission" date="2016-09" db="EMBL/GenBank/DDBJ databases">
        <authorList>
            <person name="Hebert L."/>
            <person name="Moumen B."/>
        </authorList>
    </citation>
    <scope>NUCLEOTIDE SEQUENCE [LARGE SCALE GENOMIC DNA]</scope>
    <source>
        <strain evidence="4">OVI</strain>
    </source>
</reference>
<evidence type="ECO:0000313" key="4">
    <source>
        <dbReference type="EMBL" id="SCU69635.1"/>
    </source>
</evidence>
<dbReference type="Pfam" id="PF14938">
    <property type="entry name" value="SNAP"/>
    <property type="match status" value="1"/>
</dbReference>
<keyword evidence="5" id="KW-1185">Reference proteome</keyword>
<dbReference type="RefSeq" id="XP_067080577.1">
    <property type="nucleotide sequence ID" value="XM_067224476.1"/>
</dbReference>
<dbReference type="InterPro" id="IPR011990">
    <property type="entry name" value="TPR-like_helical_dom_sf"/>
</dbReference>
<gene>
    <name evidence="4" type="ORF">TEOVI_000120100</name>
</gene>
<comment type="similarity">
    <text evidence="1">Belongs to the SNAP family.</text>
</comment>
<evidence type="ECO:0000256" key="3">
    <source>
        <dbReference type="ARBA" id="ARBA00022927"/>
    </source>
</evidence>
<organism evidence="4 5">
    <name type="scientific">Trypanosoma equiperdum</name>
    <dbReference type="NCBI Taxonomy" id="5694"/>
    <lineage>
        <taxon>Eukaryota</taxon>
        <taxon>Discoba</taxon>
        <taxon>Euglenozoa</taxon>
        <taxon>Kinetoplastea</taxon>
        <taxon>Metakinetoplastina</taxon>
        <taxon>Trypanosomatida</taxon>
        <taxon>Trypanosomatidae</taxon>
        <taxon>Trypanosoma</taxon>
    </lineage>
</organism>
<comment type="caution">
    <text evidence="4">The sequence shown here is derived from an EMBL/GenBank/DDBJ whole genome shotgun (WGS) entry which is preliminary data.</text>
</comment>
<dbReference type="GeneID" id="92375141"/>
<name>A0A1G4ICA9_TRYEQ</name>
<keyword evidence="3" id="KW-0653">Protein transport</keyword>
<dbReference type="Proteomes" id="UP000195570">
    <property type="component" value="Unassembled WGS sequence"/>
</dbReference>
<accession>A0A1G4ICA9</accession>
<dbReference type="VEuPathDB" id="TriTrypDB:TEOVI_000120100"/>
<evidence type="ECO:0000313" key="5">
    <source>
        <dbReference type="Proteomes" id="UP000195570"/>
    </source>
</evidence>
<sequence length="293" mass="32908">MSKTPEQLVAEAEKLLHKGWLSFLGSGSNYEKAHEKLVSAGTQYKAAGDFANAARVFERAAELCKKDKNEVDFIVDLEEAARCHAKAGDVKAATRLYEQIVDTYDRKRQNVKAAKACLSLSELLGSNERAVEWLDRATKYYEAQGSHTMAADVLKSMAEQMIKGGNYEGALMMYDRLARKALDDRAARLGARNLFFMALLSQLSTLTSENVSVGVESVRERFTEYQELDPQFNEYTREHMLITAIIEAMECESPEKLKEAIDDYSTVCTVNDIKEQIFARAVKLLEGRSESIM</sequence>
<dbReference type="GO" id="GO:0005774">
    <property type="term" value="C:vacuolar membrane"/>
    <property type="evidence" value="ECO:0007669"/>
    <property type="project" value="TreeGrafter"/>
</dbReference>
<proteinExistence type="inferred from homology"/>
<dbReference type="EMBL" id="CZPT02001262">
    <property type="protein sequence ID" value="SCU69635.1"/>
    <property type="molecule type" value="Genomic_DNA"/>
</dbReference>
<protein>
    <submittedName>
        <fullName evidence="4">Soluble NSF attachment protein, SNAP, putative</fullName>
    </submittedName>
</protein>
<evidence type="ECO:0000256" key="1">
    <source>
        <dbReference type="ARBA" id="ARBA00010050"/>
    </source>
</evidence>
<dbReference type="GO" id="GO:0031201">
    <property type="term" value="C:SNARE complex"/>
    <property type="evidence" value="ECO:0007669"/>
    <property type="project" value="TreeGrafter"/>
</dbReference>
<dbReference type="SUPFAM" id="SSF48452">
    <property type="entry name" value="TPR-like"/>
    <property type="match status" value="1"/>
</dbReference>